<proteinExistence type="predicted"/>
<feature type="region of interest" description="Disordered" evidence="1">
    <location>
        <begin position="1"/>
        <end position="23"/>
    </location>
</feature>
<sequence>MHALKKVLDRLNQSPANSSRLPDHLADKWSLAEAYPGDLSGLG</sequence>
<gene>
    <name evidence="2" type="ORF">AW09_003924</name>
</gene>
<evidence type="ECO:0000313" key="2">
    <source>
        <dbReference type="EMBL" id="KFB70960.1"/>
    </source>
</evidence>
<dbReference type="Proteomes" id="UP000020077">
    <property type="component" value="Unassembled WGS sequence"/>
</dbReference>
<protein>
    <submittedName>
        <fullName evidence="2">Uncharacterized protein</fullName>
    </submittedName>
</protein>
<dbReference type="AlphaFoldDB" id="A0A080LTP4"/>
<reference evidence="2 3" key="1">
    <citation type="submission" date="2014-02" db="EMBL/GenBank/DDBJ databases">
        <title>Expanding our view of genomic diversity in Candidatus Accumulibacter clades.</title>
        <authorList>
            <person name="Skennerton C.T."/>
            <person name="Barr J.J."/>
            <person name="Slater F.R."/>
            <person name="Bond P.L."/>
            <person name="Tyson G.W."/>
        </authorList>
    </citation>
    <scope>NUCLEOTIDE SEQUENCE [LARGE SCALE GENOMIC DNA]</scope>
    <source>
        <strain evidence="3">BA-91</strain>
    </source>
</reference>
<feature type="compositionally biased region" description="Polar residues" evidence="1">
    <location>
        <begin position="11"/>
        <end position="20"/>
    </location>
</feature>
<accession>A0A080LTP4</accession>
<name>A0A080LTP4_9PROT</name>
<organism evidence="2 3">
    <name type="scientific">Candidatus Accumulibacter phosphatis</name>
    <dbReference type="NCBI Taxonomy" id="327160"/>
    <lineage>
        <taxon>Bacteria</taxon>
        <taxon>Pseudomonadati</taxon>
        <taxon>Pseudomonadota</taxon>
        <taxon>Betaproteobacteria</taxon>
        <taxon>Candidatus Accumulibacter</taxon>
    </lineage>
</organism>
<comment type="caution">
    <text evidence="2">The sequence shown here is derived from an EMBL/GenBank/DDBJ whole genome shotgun (WGS) entry which is preliminary data.</text>
</comment>
<evidence type="ECO:0000256" key="1">
    <source>
        <dbReference type="SAM" id="MobiDB-lite"/>
    </source>
</evidence>
<evidence type="ECO:0000313" key="3">
    <source>
        <dbReference type="Proteomes" id="UP000020077"/>
    </source>
</evidence>
<dbReference type="EMBL" id="JDVG02000620">
    <property type="protein sequence ID" value="KFB70960.1"/>
    <property type="molecule type" value="Genomic_DNA"/>
</dbReference>